<keyword evidence="4" id="KW-1185">Reference proteome</keyword>
<reference evidence="1 4" key="3">
    <citation type="submission" date="2024-01" db="EMBL/GenBank/DDBJ databases">
        <title>The diversity of rhizobia nodulating Mimosa spp. in eleven states of Brazil covering several biomes is determined by host plant, location, and edaphic factors.</title>
        <authorList>
            <person name="Rouws L."/>
            <person name="Barauna A."/>
            <person name="Beukes C."/>
            <person name="De Faria S.M."/>
            <person name="Gross E."/>
            <person name="Dos Reis Junior F.B."/>
            <person name="Simon M."/>
            <person name="Maluk M."/>
            <person name="Odee D.W."/>
            <person name="Kenicer G."/>
            <person name="Young J.P.W."/>
            <person name="Reis V.M."/>
            <person name="Zilli J."/>
            <person name="James E.K."/>
        </authorList>
    </citation>
    <scope>NUCLEOTIDE SEQUENCE [LARGE SCALE GENOMIC DNA]</scope>
    <source>
        <strain evidence="1 4">JPY530</strain>
    </source>
</reference>
<sequence>MKADEKADVRAFVQTAEQAGDYVWVIALVDFGAREVKRTIVSDETYKNRAAAKDAGEARLKALEEDRHAHA</sequence>
<evidence type="ECO:0000313" key="4">
    <source>
        <dbReference type="Proteomes" id="UP001481677"/>
    </source>
</evidence>
<evidence type="ECO:0000313" key="2">
    <source>
        <dbReference type="EMBL" id="TXC79246.1"/>
    </source>
</evidence>
<dbReference type="EMBL" id="VOQS01000005">
    <property type="protein sequence ID" value="TXC79246.1"/>
    <property type="molecule type" value="Genomic_DNA"/>
</dbReference>
<evidence type="ECO:0000313" key="1">
    <source>
        <dbReference type="EMBL" id="MEM5338359.1"/>
    </source>
</evidence>
<evidence type="ECO:0000313" key="3">
    <source>
        <dbReference type="Proteomes" id="UP000321776"/>
    </source>
</evidence>
<dbReference type="AlphaFoldDB" id="A0A5C6V416"/>
<protein>
    <submittedName>
        <fullName evidence="2">Uncharacterized protein</fullName>
    </submittedName>
</protein>
<dbReference type="Proteomes" id="UP000321776">
    <property type="component" value="Unassembled WGS sequence"/>
</dbReference>
<reference evidence="2" key="2">
    <citation type="submission" date="2019-08" db="EMBL/GenBank/DDBJ databases">
        <authorList>
            <person name="Im W.-T."/>
        </authorList>
    </citation>
    <scope>NUCLEOTIDE SEQUENCE</scope>
    <source>
        <strain evidence="2">NF 2-5-3</strain>
    </source>
</reference>
<dbReference type="RefSeq" id="WP_028368844.1">
    <property type="nucleotide sequence ID" value="NZ_JAZHFZ010000001.1"/>
</dbReference>
<accession>A0A5C6V416</accession>
<organism evidence="2 3">
    <name type="scientific">Paraburkholderia azotifigens</name>
    <dbReference type="NCBI Taxonomy" id="2057004"/>
    <lineage>
        <taxon>Bacteria</taxon>
        <taxon>Pseudomonadati</taxon>
        <taxon>Pseudomonadota</taxon>
        <taxon>Betaproteobacteria</taxon>
        <taxon>Burkholderiales</taxon>
        <taxon>Burkholderiaceae</taxon>
        <taxon>Paraburkholderia</taxon>
    </lineage>
</organism>
<gene>
    <name evidence="2" type="ORF">FRZ40_33115</name>
    <name evidence="1" type="ORF">V4C56_01825</name>
</gene>
<dbReference type="EMBL" id="JAZHGA010000001">
    <property type="protein sequence ID" value="MEM5338359.1"/>
    <property type="molecule type" value="Genomic_DNA"/>
</dbReference>
<dbReference type="Proteomes" id="UP001481677">
    <property type="component" value="Unassembled WGS sequence"/>
</dbReference>
<proteinExistence type="predicted"/>
<comment type="caution">
    <text evidence="2">The sequence shown here is derived from an EMBL/GenBank/DDBJ whole genome shotgun (WGS) entry which is preliminary data.</text>
</comment>
<reference evidence="2 3" key="1">
    <citation type="journal article" date="2018" name="Int. J. Syst. Evol. Microbiol.">
        <title>Paraburkholderia azotifigens sp. nov., a nitrogen-fixing bacterium isolated from paddy soil.</title>
        <authorList>
            <person name="Choi G.M."/>
            <person name="Im W.T."/>
        </authorList>
    </citation>
    <scope>NUCLEOTIDE SEQUENCE [LARGE SCALE GENOMIC DNA]</scope>
    <source>
        <strain evidence="2 3">NF 2-5-3</strain>
    </source>
</reference>
<name>A0A5C6V416_9BURK</name>